<evidence type="ECO:0000256" key="1">
    <source>
        <dbReference type="ARBA" id="ARBA00008779"/>
    </source>
</evidence>
<feature type="domain" description="Sulfatase N-terminal" evidence="3">
    <location>
        <begin position="4"/>
        <end position="69"/>
    </location>
</feature>
<keyword evidence="2" id="KW-0378">Hydrolase</keyword>
<evidence type="ECO:0000313" key="4">
    <source>
        <dbReference type="EMBL" id="SVE09893.1"/>
    </source>
</evidence>
<accession>A0A383AQK0</accession>
<feature type="non-terminal residue" evidence="4">
    <location>
        <position position="69"/>
    </location>
</feature>
<dbReference type="InterPro" id="IPR050738">
    <property type="entry name" value="Sulfatase"/>
</dbReference>
<dbReference type="InterPro" id="IPR017850">
    <property type="entry name" value="Alkaline_phosphatase_core_sf"/>
</dbReference>
<dbReference type="EMBL" id="UINC01194013">
    <property type="protein sequence ID" value="SVE09893.1"/>
    <property type="molecule type" value="Genomic_DNA"/>
</dbReference>
<evidence type="ECO:0000256" key="2">
    <source>
        <dbReference type="ARBA" id="ARBA00022801"/>
    </source>
</evidence>
<dbReference type="SUPFAM" id="SSF53649">
    <property type="entry name" value="Alkaline phosphatase-like"/>
    <property type="match status" value="1"/>
</dbReference>
<sequence>MARPNILFIMPDQLRADFLSCYGAEFIATPQIDSLAADGVRYARAYSTSPACVTARHNLLTGLNSIRTG</sequence>
<evidence type="ECO:0000259" key="3">
    <source>
        <dbReference type="Pfam" id="PF00884"/>
    </source>
</evidence>
<dbReference type="AlphaFoldDB" id="A0A383AQK0"/>
<name>A0A383AQK0_9ZZZZ</name>
<reference evidence="4" key="1">
    <citation type="submission" date="2018-05" db="EMBL/GenBank/DDBJ databases">
        <authorList>
            <person name="Lanie J.A."/>
            <person name="Ng W.-L."/>
            <person name="Kazmierczak K.M."/>
            <person name="Andrzejewski T.M."/>
            <person name="Davidsen T.M."/>
            <person name="Wayne K.J."/>
            <person name="Tettelin H."/>
            <person name="Glass J.I."/>
            <person name="Rusch D."/>
            <person name="Podicherti R."/>
            <person name="Tsui H.-C.T."/>
            <person name="Winkler M.E."/>
        </authorList>
    </citation>
    <scope>NUCLEOTIDE SEQUENCE</scope>
</reference>
<dbReference type="InterPro" id="IPR000917">
    <property type="entry name" value="Sulfatase_N"/>
</dbReference>
<dbReference type="GO" id="GO:0004065">
    <property type="term" value="F:arylsulfatase activity"/>
    <property type="evidence" value="ECO:0007669"/>
    <property type="project" value="TreeGrafter"/>
</dbReference>
<dbReference type="PANTHER" id="PTHR42693:SF53">
    <property type="entry name" value="ENDO-4-O-SULFATASE"/>
    <property type="match status" value="1"/>
</dbReference>
<dbReference type="PANTHER" id="PTHR42693">
    <property type="entry name" value="ARYLSULFATASE FAMILY MEMBER"/>
    <property type="match status" value="1"/>
</dbReference>
<dbReference type="Pfam" id="PF00884">
    <property type="entry name" value="Sulfatase"/>
    <property type="match status" value="1"/>
</dbReference>
<organism evidence="4">
    <name type="scientific">marine metagenome</name>
    <dbReference type="NCBI Taxonomy" id="408172"/>
    <lineage>
        <taxon>unclassified sequences</taxon>
        <taxon>metagenomes</taxon>
        <taxon>ecological metagenomes</taxon>
    </lineage>
</organism>
<dbReference type="Gene3D" id="3.40.720.10">
    <property type="entry name" value="Alkaline Phosphatase, subunit A"/>
    <property type="match status" value="1"/>
</dbReference>
<gene>
    <name evidence="4" type="ORF">METZ01_LOCUS462747</name>
</gene>
<proteinExistence type="inferred from homology"/>
<protein>
    <recommendedName>
        <fullName evidence="3">Sulfatase N-terminal domain-containing protein</fullName>
    </recommendedName>
</protein>
<comment type="similarity">
    <text evidence="1">Belongs to the sulfatase family.</text>
</comment>